<feature type="region of interest" description="Disordered" evidence="2">
    <location>
        <begin position="404"/>
        <end position="432"/>
    </location>
</feature>
<dbReference type="OrthoDB" id="5425486at2759"/>
<dbReference type="Proteomes" id="UP000322873">
    <property type="component" value="Unassembled WGS sequence"/>
</dbReference>
<feature type="compositionally biased region" description="Polar residues" evidence="2">
    <location>
        <begin position="409"/>
        <end position="420"/>
    </location>
</feature>
<dbReference type="GO" id="GO:0046656">
    <property type="term" value="P:folic acid biosynthetic process"/>
    <property type="evidence" value="ECO:0007669"/>
    <property type="project" value="UniProtKB-KW"/>
</dbReference>
<gene>
    <name evidence="4" type="ORF">EYC84_006425</name>
</gene>
<proteinExistence type="predicted"/>
<dbReference type="Gene3D" id="3.30.1130.10">
    <property type="match status" value="2"/>
</dbReference>
<feature type="compositionally biased region" description="Basic and acidic residues" evidence="2">
    <location>
        <begin position="421"/>
        <end position="432"/>
    </location>
</feature>
<organism evidence="4 5">
    <name type="scientific">Monilinia fructicola</name>
    <name type="common">Brown rot fungus</name>
    <name type="synonym">Ciboria fructicola</name>
    <dbReference type="NCBI Taxonomy" id="38448"/>
    <lineage>
        <taxon>Eukaryota</taxon>
        <taxon>Fungi</taxon>
        <taxon>Dikarya</taxon>
        <taxon>Ascomycota</taxon>
        <taxon>Pezizomycotina</taxon>
        <taxon>Leotiomycetes</taxon>
        <taxon>Helotiales</taxon>
        <taxon>Sclerotiniaceae</taxon>
        <taxon>Monilinia</taxon>
    </lineage>
</organism>
<evidence type="ECO:0000313" key="5">
    <source>
        <dbReference type="Proteomes" id="UP000322873"/>
    </source>
</evidence>
<dbReference type="AlphaFoldDB" id="A0A5M9K883"/>
<dbReference type="VEuPathDB" id="FungiDB:MFRU_009g01840"/>
<dbReference type="Pfam" id="PF02152">
    <property type="entry name" value="FolB"/>
    <property type="match status" value="1"/>
</dbReference>
<dbReference type="SMART" id="SM00905">
    <property type="entry name" value="FolB"/>
    <property type="match status" value="1"/>
</dbReference>
<evidence type="ECO:0000313" key="4">
    <source>
        <dbReference type="EMBL" id="KAA8576282.1"/>
    </source>
</evidence>
<dbReference type="InterPro" id="IPR043133">
    <property type="entry name" value="GTP-CH-I_C/QueF"/>
</dbReference>
<reference evidence="4 5" key="1">
    <citation type="submission" date="2019-06" db="EMBL/GenBank/DDBJ databases">
        <title>Genome Sequence of the Brown Rot Fungal Pathogen Monilinia fructicola.</title>
        <authorList>
            <person name="De Miccolis Angelini R.M."/>
            <person name="Landi L."/>
            <person name="Abate D."/>
            <person name="Pollastro S."/>
            <person name="Romanazzi G."/>
            <person name="Faretra F."/>
        </authorList>
    </citation>
    <scope>NUCLEOTIDE SEQUENCE [LARGE SCALE GENOMIC DNA]</scope>
    <source>
        <strain evidence="4 5">Mfrc123</strain>
    </source>
</reference>
<dbReference type="EMBL" id="VICG01000001">
    <property type="protein sequence ID" value="KAA8576282.1"/>
    <property type="molecule type" value="Genomic_DNA"/>
</dbReference>
<keyword evidence="1" id="KW-0289">Folate biosynthesis</keyword>
<feature type="domain" description="Dihydroneopterin aldolase/epimerase" evidence="3">
    <location>
        <begin position="198"/>
        <end position="290"/>
    </location>
</feature>
<sequence>MESQVDVGDHSAVPSEDCFSIFNMTTMSMWELWKAREEPVAIIEVKDLQLSARVGADAWGWDWDLKTCPTQPILVSMSLSLRQPFKTASEKDDLTEDTIHYGRLRSGIIEAVKNYKESDPKFDSPMHFCPGIVIMHIAEHFSQVAKLTTGKHINWSSYKIMLPRSSLLATGMSMTVETLYNEPSLKDKVGAWGASCVLRVHDLTVPTIIGMLDKERLTKQNVVANVEIDRYQGIGDLHWDVEKMISKTIEEASFQTLEALAEEIGKRLTRYILIPNIIARAQSQNIKSKKKWEKFSDDYKMVPWKKTEVMELCSVVKIKLEKPGIYIDTTPSVEMTMDIRPLPNSPYYALWKGYKNLCMPARPFDCSLKEWITKNDPENLRDGDSTMLDLAQRMEDFQANLAESRRFTSEVTSRPSSSKSVPEDLKDGEPDLEDLNRKVFSFTAGLAKAEKMMDDINPQS</sequence>
<accession>A0A5M9K883</accession>
<dbReference type="InterPro" id="IPR006157">
    <property type="entry name" value="FolB_dom"/>
</dbReference>
<protein>
    <recommendedName>
        <fullName evidence="3">Dihydroneopterin aldolase/epimerase domain-containing protein</fullName>
    </recommendedName>
</protein>
<dbReference type="SUPFAM" id="SSF55620">
    <property type="entry name" value="Tetrahydrobiopterin biosynthesis enzymes-like"/>
    <property type="match status" value="1"/>
</dbReference>
<evidence type="ECO:0000256" key="1">
    <source>
        <dbReference type="ARBA" id="ARBA00022909"/>
    </source>
</evidence>
<name>A0A5M9K883_MONFR</name>
<dbReference type="GO" id="GO:0004150">
    <property type="term" value="F:dihydroneopterin aldolase activity"/>
    <property type="evidence" value="ECO:0007669"/>
    <property type="project" value="InterPro"/>
</dbReference>
<evidence type="ECO:0000259" key="3">
    <source>
        <dbReference type="SMART" id="SM00905"/>
    </source>
</evidence>
<keyword evidence="5" id="KW-1185">Reference proteome</keyword>
<comment type="caution">
    <text evidence="4">The sequence shown here is derived from an EMBL/GenBank/DDBJ whole genome shotgun (WGS) entry which is preliminary data.</text>
</comment>
<evidence type="ECO:0000256" key="2">
    <source>
        <dbReference type="SAM" id="MobiDB-lite"/>
    </source>
</evidence>